<dbReference type="AlphaFoldDB" id="A0A934MAS7"/>
<evidence type="ECO:0000313" key="2">
    <source>
        <dbReference type="EMBL" id="MBI9114551.1"/>
    </source>
</evidence>
<feature type="region of interest" description="Disordered" evidence="1">
    <location>
        <begin position="27"/>
        <end position="59"/>
    </location>
</feature>
<protein>
    <submittedName>
        <fullName evidence="2">Uncharacterized protein</fullName>
    </submittedName>
</protein>
<accession>A0A934MAS7</accession>
<name>A0A934MAS7_9MICO</name>
<gene>
    <name evidence="2" type="ORF">JAV76_05940</name>
</gene>
<sequence>MSPDPARIRAMLLPAVLVGAIALTGCSDQGTQPEPSPTSATADPVPPTETPTSEAPQEGVLVDHTDESVGLVFSDLPDVSGDEADILNTYQQFEHEVWFTNTTASLSETVAEVTTGSVAPFFQERITTLTSGDPAVLGGRTIFSSLTVEAVDGDVALVTSCADRREVTVEFADRTVSALEDGSSPTYVAHTTVLRESGTWKVSGHTITVEDCS</sequence>
<dbReference type="PROSITE" id="PS51257">
    <property type="entry name" value="PROKAR_LIPOPROTEIN"/>
    <property type="match status" value="1"/>
</dbReference>
<feature type="compositionally biased region" description="Polar residues" evidence="1">
    <location>
        <begin position="27"/>
        <end position="41"/>
    </location>
</feature>
<dbReference type="EMBL" id="JAEINH010000004">
    <property type="protein sequence ID" value="MBI9114551.1"/>
    <property type="molecule type" value="Genomic_DNA"/>
</dbReference>
<keyword evidence="3" id="KW-1185">Reference proteome</keyword>
<dbReference type="RefSeq" id="WP_198733118.1">
    <property type="nucleotide sequence ID" value="NZ_JAEINH010000004.1"/>
</dbReference>
<comment type="caution">
    <text evidence="2">The sequence shown here is derived from an EMBL/GenBank/DDBJ whole genome shotgun (WGS) entry which is preliminary data.</text>
</comment>
<organism evidence="2 3">
    <name type="scientific">Sanguibacter suaedae</name>
    <dbReference type="NCBI Taxonomy" id="2795737"/>
    <lineage>
        <taxon>Bacteria</taxon>
        <taxon>Bacillati</taxon>
        <taxon>Actinomycetota</taxon>
        <taxon>Actinomycetes</taxon>
        <taxon>Micrococcales</taxon>
        <taxon>Sanguibacteraceae</taxon>
        <taxon>Sanguibacter</taxon>
    </lineage>
</organism>
<proteinExistence type="predicted"/>
<dbReference type="Proteomes" id="UP000602087">
    <property type="component" value="Unassembled WGS sequence"/>
</dbReference>
<evidence type="ECO:0000256" key="1">
    <source>
        <dbReference type="SAM" id="MobiDB-lite"/>
    </source>
</evidence>
<reference evidence="2" key="1">
    <citation type="submission" date="2020-12" db="EMBL/GenBank/DDBJ databases">
        <title>Sanguibacter suaedae sp. nov., isolated from Suaeda aralocaspica.</title>
        <authorList>
            <person name="Ma Q."/>
        </authorList>
    </citation>
    <scope>NUCLEOTIDE SEQUENCE</scope>
    <source>
        <strain evidence="2">YZGR15</strain>
    </source>
</reference>
<evidence type="ECO:0000313" key="3">
    <source>
        <dbReference type="Proteomes" id="UP000602087"/>
    </source>
</evidence>